<reference evidence="1 2" key="1">
    <citation type="submission" date="2024-10" db="EMBL/GenBank/DDBJ databases">
        <title>The Natural Products Discovery Center: Release of the First 8490 Sequenced Strains for Exploring Actinobacteria Biosynthetic Diversity.</title>
        <authorList>
            <person name="Kalkreuter E."/>
            <person name="Kautsar S.A."/>
            <person name="Yang D."/>
            <person name="Bader C.D."/>
            <person name="Teijaro C.N."/>
            <person name="Fluegel L."/>
            <person name="Davis C.M."/>
            <person name="Simpson J.R."/>
            <person name="Lauterbach L."/>
            <person name="Steele A.D."/>
            <person name="Gui C."/>
            <person name="Meng S."/>
            <person name="Li G."/>
            <person name="Viehrig K."/>
            <person name="Ye F."/>
            <person name="Su P."/>
            <person name="Kiefer A.F."/>
            <person name="Nichols A."/>
            <person name="Cepeda A.J."/>
            <person name="Yan W."/>
            <person name="Fan B."/>
            <person name="Jiang Y."/>
            <person name="Adhikari A."/>
            <person name="Zheng C.-J."/>
            <person name="Schuster L."/>
            <person name="Cowan T.M."/>
            <person name="Smanski M.J."/>
            <person name="Chevrette M.G."/>
            <person name="De Carvalho L.P.S."/>
            <person name="Shen B."/>
        </authorList>
    </citation>
    <scope>NUCLEOTIDE SEQUENCE [LARGE SCALE GENOMIC DNA]</scope>
    <source>
        <strain evidence="1 2">NPDC001281</strain>
    </source>
</reference>
<dbReference type="PANTHER" id="PTHR43664:SF1">
    <property type="entry name" value="BETA-METHYLMALYL-COA DEHYDRATASE"/>
    <property type="match status" value="1"/>
</dbReference>
<organism evidence="1 2">
    <name type="scientific">Microtetraspora fusca</name>
    <dbReference type="NCBI Taxonomy" id="1997"/>
    <lineage>
        <taxon>Bacteria</taxon>
        <taxon>Bacillati</taxon>
        <taxon>Actinomycetota</taxon>
        <taxon>Actinomycetes</taxon>
        <taxon>Streptosporangiales</taxon>
        <taxon>Streptosporangiaceae</taxon>
        <taxon>Microtetraspora</taxon>
    </lineage>
</organism>
<proteinExistence type="predicted"/>
<dbReference type="RefSeq" id="WP_387345078.1">
    <property type="nucleotide sequence ID" value="NZ_JBIAXI010000019.1"/>
</dbReference>
<dbReference type="Proteomes" id="UP001602119">
    <property type="component" value="Unassembled WGS sequence"/>
</dbReference>
<name>A0ABW6VEF8_MICFU</name>
<keyword evidence="2" id="KW-1185">Reference proteome</keyword>
<sequence>MSDLDKTSGQGMANGWESTVGDAVTAIAEGPYFEELAVGQVFDGAPGVTLTAGHAAVHQAVVGDRLRLPLDAHLCREVTGEAALAHPALVWDVAIGQSTLATHHVVANLFYRGLAFRRLPSIGDTLRTSTEVVALRQNRPKQGRRPTGLAVLRIGTVDQDGAPVLDFWRCAMLPLRDPEVRTGHDADLDAVGAAVSDADLAEGAARLLAGWSLDRFRERVPGRHFADVSEGERWRVGGGDVVSAAPELARLTVNIARVHHDAGAARDARRLVYGGHTIGVALSQAARALPNLLTVVAWHGCDHLGPVHEGDTLSSEVVVERRTPLPGGGGLVHLRSRVAALGDGDPRDVLDWRFVAVMA</sequence>
<dbReference type="InterPro" id="IPR029069">
    <property type="entry name" value="HotDog_dom_sf"/>
</dbReference>
<evidence type="ECO:0000313" key="2">
    <source>
        <dbReference type="Proteomes" id="UP001602119"/>
    </source>
</evidence>
<protein>
    <submittedName>
        <fullName evidence="1">MaoC family dehydratase</fullName>
    </submittedName>
</protein>
<dbReference type="EMBL" id="JBIAXI010000019">
    <property type="protein sequence ID" value="MFF4776678.1"/>
    <property type="molecule type" value="Genomic_DNA"/>
</dbReference>
<accession>A0ABW6VEF8</accession>
<dbReference type="InterPro" id="IPR016790">
    <property type="entry name" value="Thiol_ester_hydratase_Rv0216"/>
</dbReference>
<evidence type="ECO:0000313" key="1">
    <source>
        <dbReference type="EMBL" id="MFF4776678.1"/>
    </source>
</evidence>
<dbReference type="SUPFAM" id="SSF54637">
    <property type="entry name" value="Thioesterase/thiol ester dehydrase-isomerase"/>
    <property type="match status" value="2"/>
</dbReference>
<gene>
    <name evidence="1" type="ORF">ACFY05_27845</name>
</gene>
<comment type="caution">
    <text evidence="1">The sequence shown here is derived from an EMBL/GenBank/DDBJ whole genome shotgun (WGS) entry which is preliminary data.</text>
</comment>
<dbReference type="InterPro" id="IPR052342">
    <property type="entry name" value="MCH/BMMD"/>
</dbReference>
<dbReference type="CDD" id="cd03451">
    <property type="entry name" value="FkbR2"/>
    <property type="match status" value="1"/>
</dbReference>
<dbReference type="Gene3D" id="3.10.129.10">
    <property type="entry name" value="Hotdog Thioesterase"/>
    <property type="match status" value="2"/>
</dbReference>
<dbReference type="PANTHER" id="PTHR43664">
    <property type="entry name" value="MONOAMINE OXIDASE-RELATED"/>
    <property type="match status" value="1"/>
</dbReference>
<dbReference type="PIRSF" id="PIRSF021494">
    <property type="entry name" value="Rv0216_prd"/>
    <property type="match status" value="1"/>
</dbReference>